<feature type="transmembrane region" description="Helical" evidence="1">
    <location>
        <begin position="51"/>
        <end position="72"/>
    </location>
</feature>
<protein>
    <submittedName>
        <fullName evidence="2">Uncharacterized protein</fullName>
    </submittedName>
</protein>
<keyword evidence="1" id="KW-1133">Transmembrane helix</keyword>
<keyword evidence="1" id="KW-0812">Transmembrane</keyword>
<dbReference type="EMBL" id="WIXI01000047">
    <property type="protein sequence ID" value="MQY48303.1"/>
    <property type="molecule type" value="Genomic_DNA"/>
</dbReference>
<dbReference type="RefSeq" id="WP_153356437.1">
    <property type="nucleotide sequence ID" value="NZ_WIXI01000047.1"/>
</dbReference>
<feature type="transmembrane region" description="Helical" evidence="1">
    <location>
        <begin position="84"/>
        <end position="104"/>
    </location>
</feature>
<gene>
    <name evidence="2" type="ORF">GAO09_19915</name>
</gene>
<accession>A0A6A8AAH5</accession>
<keyword evidence="1" id="KW-0472">Membrane</keyword>
<comment type="caution">
    <text evidence="2">The sequence shown here is derived from an EMBL/GenBank/DDBJ whole genome shotgun (WGS) entry which is preliminary data.</text>
</comment>
<evidence type="ECO:0000313" key="3">
    <source>
        <dbReference type="Proteomes" id="UP000435138"/>
    </source>
</evidence>
<reference evidence="2 3" key="1">
    <citation type="submission" date="2019-11" db="EMBL/GenBank/DDBJ databases">
        <title>Genome analysis of Rhizobacterium cereale a novel genus and species isolated from maize roots in North Spain.</title>
        <authorList>
            <person name="Menendez E."/>
            <person name="Flores-Felix J.D."/>
            <person name="Ramirez-Bahena M.-H."/>
            <person name="Igual J.M."/>
            <person name="Garcia-Fraile P."/>
            <person name="Peix A."/>
            <person name="Velazquez E."/>
        </authorList>
    </citation>
    <scope>NUCLEOTIDE SEQUENCE [LARGE SCALE GENOMIC DNA]</scope>
    <source>
        <strain evidence="2 3">RZME27</strain>
    </source>
</reference>
<dbReference type="AlphaFoldDB" id="A0A6A8AAH5"/>
<organism evidence="2 3">
    <name type="scientific">Endobacterium cereale</name>
    <dbReference type="NCBI Taxonomy" id="2663029"/>
    <lineage>
        <taxon>Bacteria</taxon>
        <taxon>Pseudomonadati</taxon>
        <taxon>Pseudomonadota</taxon>
        <taxon>Alphaproteobacteria</taxon>
        <taxon>Hyphomicrobiales</taxon>
        <taxon>Rhizobiaceae</taxon>
        <taxon>Endobacterium</taxon>
    </lineage>
</organism>
<evidence type="ECO:0000256" key="1">
    <source>
        <dbReference type="SAM" id="Phobius"/>
    </source>
</evidence>
<dbReference type="Proteomes" id="UP000435138">
    <property type="component" value="Unassembled WGS sequence"/>
</dbReference>
<sequence>MAFKIFRRRTPEQKQREADTARSMLKAGGVLACIPVGLVAFGLAFPIFMPLLGGIAILFGLIAAWALMHGAHDMLVARTCGQRNAFFGAIGLFLAITLVMTILTGGDFLRELLP</sequence>
<proteinExistence type="predicted"/>
<feature type="transmembrane region" description="Helical" evidence="1">
    <location>
        <begin position="24"/>
        <end position="45"/>
    </location>
</feature>
<keyword evidence="3" id="KW-1185">Reference proteome</keyword>
<name>A0A6A8AAH5_9HYPH</name>
<evidence type="ECO:0000313" key="2">
    <source>
        <dbReference type="EMBL" id="MQY48303.1"/>
    </source>
</evidence>